<protein>
    <submittedName>
        <fullName evidence="1">Uncharacterized protein</fullName>
    </submittedName>
</protein>
<organism evidence="1 2">
    <name type="scientific">Chitinophaga polysaccharea</name>
    <dbReference type="NCBI Taxonomy" id="1293035"/>
    <lineage>
        <taxon>Bacteria</taxon>
        <taxon>Pseudomonadati</taxon>
        <taxon>Bacteroidota</taxon>
        <taxon>Chitinophagia</taxon>
        <taxon>Chitinophagales</taxon>
        <taxon>Chitinophagaceae</taxon>
        <taxon>Chitinophaga</taxon>
    </lineage>
</organism>
<name>A0A561Q1L9_9BACT</name>
<accession>A0A561Q1L9</accession>
<reference evidence="1 2" key="1">
    <citation type="submission" date="2019-06" db="EMBL/GenBank/DDBJ databases">
        <title>Sorghum-associated microbial communities from plants grown in Nebraska, USA.</title>
        <authorList>
            <person name="Schachtman D."/>
        </authorList>
    </citation>
    <scope>NUCLEOTIDE SEQUENCE [LARGE SCALE GENOMIC DNA]</scope>
    <source>
        <strain evidence="1 2">1209</strain>
    </source>
</reference>
<dbReference type="AlphaFoldDB" id="A0A561Q1L9"/>
<comment type="caution">
    <text evidence="1">The sequence shown here is derived from an EMBL/GenBank/DDBJ whole genome shotgun (WGS) entry which is preliminary data.</text>
</comment>
<gene>
    <name evidence="1" type="ORF">FHW36_101190</name>
</gene>
<keyword evidence="2" id="KW-1185">Reference proteome</keyword>
<dbReference type="Proteomes" id="UP000320811">
    <property type="component" value="Unassembled WGS sequence"/>
</dbReference>
<sequence length="36" mass="4511">MRRKIYFQPEYTKKIRPEESGRRLLTYNCYTVLKKT</sequence>
<evidence type="ECO:0000313" key="1">
    <source>
        <dbReference type="EMBL" id="TWF44272.1"/>
    </source>
</evidence>
<proteinExistence type="predicted"/>
<dbReference type="EMBL" id="VIWO01000001">
    <property type="protein sequence ID" value="TWF44272.1"/>
    <property type="molecule type" value="Genomic_DNA"/>
</dbReference>
<evidence type="ECO:0000313" key="2">
    <source>
        <dbReference type="Proteomes" id="UP000320811"/>
    </source>
</evidence>